<keyword evidence="4" id="KW-0547">Nucleotide-binding</keyword>
<dbReference type="PIRSF" id="PIRSF001589">
    <property type="entry name" value="Asn_synthetase_glu-h"/>
    <property type="match status" value="1"/>
</dbReference>
<dbReference type="InterPro" id="IPR001962">
    <property type="entry name" value="Asn_synthase"/>
</dbReference>
<feature type="site" description="Important for beta-aspartyl-AMP intermediate formation" evidence="9">
    <location>
        <position position="343"/>
    </location>
</feature>
<dbReference type="NCBIfam" id="TIGR01536">
    <property type="entry name" value="asn_synth_AEB"/>
    <property type="match status" value="1"/>
</dbReference>
<dbReference type="GO" id="GO:0005524">
    <property type="term" value="F:ATP binding"/>
    <property type="evidence" value="ECO:0007669"/>
    <property type="project" value="UniProtKB-KW"/>
</dbReference>
<dbReference type="Gene3D" id="3.40.50.620">
    <property type="entry name" value="HUPs"/>
    <property type="match status" value="1"/>
</dbReference>
<gene>
    <name evidence="11" type="primary">asnB</name>
    <name evidence="11" type="ORF">FPQ13_08320</name>
</gene>
<keyword evidence="11" id="KW-0436">Ligase</keyword>
<keyword evidence="12" id="KW-1185">Reference proteome</keyword>
<evidence type="ECO:0000256" key="2">
    <source>
        <dbReference type="ARBA" id="ARBA00005752"/>
    </source>
</evidence>
<comment type="pathway">
    <text evidence="1">Amino-acid biosynthesis; L-asparagine biosynthesis; L-asparagine from L-aspartate (L-Gln route): step 1/1.</text>
</comment>
<evidence type="ECO:0000256" key="5">
    <source>
        <dbReference type="ARBA" id="ARBA00022840"/>
    </source>
</evidence>
<evidence type="ECO:0000256" key="3">
    <source>
        <dbReference type="ARBA" id="ARBA00012737"/>
    </source>
</evidence>
<dbReference type="Proteomes" id="UP000316425">
    <property type="component" value="Unassembled WGS sequence"/>
</dbReference>
<dbReference type="AlphaFoldDB" id="A0A556PKN4"/>
<dbReference type="Pfam" id="PF13537">
    <property type="entry name" value="GATase_7"/>
    <property type="match status" value="1"/>
</dbReference>
<evidence type="ECO:0000256" key="4">
    <source>
        <dbReference type="ARBA" id="ARBA00022741"/>
    </source>
</evidence>
<sequence>MAKFHGYLHNYPSVDDQKTEDELHYRDDSVFLGYVQMSGDATSTERIYENESYCIVFTGAIYNKEELRSELEENGYSFSTTSTTEVLLALYKEHEEKMLTKLRGMFSLLIWDKEEKKLFGARDPFGIKPFFYTEDEAGLSVAGEVKYLVDGGPRELNEEGLHHYLTYQYVPEPQVMEQGIKRLEPGHYFTKKPNEPMHIATYWKPNFEPNEQSTGAPLKEIRDVVRDSVHAHLQTERKIGAFLSGGVDSSAVVALAKEIHPEIQTFTVGFEREGYSEIDIAKETAAQLGVDNHHYIVEIDEFISELPKIIKEMETPVADPAAIPLYFISREAKKHVDVILSGEGADELFGGYNIYREPSSLRMFQYVPKSMHATLNQLANKLPEGTKGKSFIDRGTTPLEDRFIGNAKLFNELEKSMLLTNYRAEYDHRNITAPLYEEVTHYPDVQKMQYIDLHTWVRGDILVKANRMTAAHGLEIRSPYMDLEVFNVASKLTPEQCVTKETTKYAMREALRGIVPDSVLYNRKLGFPVPLRYWLKNELYDWAKQLIEESEVDHLFNKDYALDLLEAHRDGKIDYSRKIWAILVFVIWHEQAMGYEEKEEESLSEMLS</sequence>
<evidence type="ECO:0000256" key="6">
    <source>
        <dbReference type="ARBA" id="ARBA00022888"/>
    </source>
</evidence>
<dbReference type="CDD" id="cd01991">
    <property type="entry name" value="Asn_synthase_B_C"/>
    <property type="match status" value="1"/>
</dbReference>
<protein>
    <recommendedName>
        <fullName evidence="3">asparagine synthase (glutamine-hydrolyzing)</fullName>
        <ecNumber evidence="3">6.3.5.4</ecNumber>
    </recommendedName>
</protein>
<evidence type="ECO:0000256" key="9">
    <source>
        <dbReference type="PIRSR" id="PIRSR001589-3"/>
    </source>
</evidence>
<keyword evidence="7" id="KW-0315">Glutamine amidotransferase</keyword>
<dbReference type="OrthoDB" id="9763290at2"/>
<comment type="similarity">
    <text evidence="2">Belongs to the asparagine synthetase family.</text>
</comment>
<evidence type="ECO:0000256" key="7">
    <source>
        <dbReference type="ARBA" id="ARBA00022962"/>
    </source>
</evidence>
<keyword evidence="6" id="KW-0028">Amino-acid biosynthesis</keyword>
<evidence type="ECO:0000259" key="10">
    <source>
        <dbReference type="PROSITE" id="PS51278"/>
    </source>
</evidence>
<dbReference type="PANTHER" id="PTHR43284:SF1">
    <property type="entry name" value="ASPARAGINE SYNTHETASE"/>
    <property type="match status" value="1"/>
</dbReference>
<reference evidence="11 12" key="1">
    <citation type="submission" date="2019-07" db="EMBL/GenBank/DDBJ databases">
        <title>Allobacillus sp. nov. SKP isolated from shrimp paste of Euphausiacea.</title>
        <authorList>
            <person name="Kanchanasin P."/>
            <person name="Tanasupawat S."/>
            <person name="Shi W."/>
            <person name="Wu L."/>
            <person name="Ma J."/>
        </authorList>
    </citation>
    <scope>NUCLEOTIDE SEQUENCE [LARGE SCALE GENOMIC DNA]</scope>
    <source>
        <strain evidence="11 12">SKP4-8</strain>
    </source>
</reference>
<keyword evidence="6" id="KW-0061">Asparagine biosynthesis</keyword>
<organism evidence="11 12">
    <name type="scientific">Allobacillus salarius</name>
    <dbReference type="NCBI Taxonomy" id="1955272"/>
    <lineage>
        <taxon>Bacteria</taxon>
        <taxon>Bacillati</taxon>
        <taxon>Bacillota</taxon>
        <taxon>Bacilli</taxon>
        <taxon>Bacillales</taxon>
        <taxon>Bacillaceae</taxon>
        <taxon>Allobacillus</taxon>
    </lineage>
</organism>
<dbReference type="InterPro" id="IPR014729">
    <property type="entry name" value="Rossmann-like_a/b/a_fold"/>
</dbReference>
<dbReference type="GO" id="GO:0004066">
    <property type="term" value="F:asparagine synthase (glutamine-hydrolyzing) activity"/>
    <property type="evidence" value="ECO:0007669"/>
    <property type="project" value="UniProtKB-EC"/>
</dbReference>
<comment type="caution">
    <text evidence="11">The sequence shown here is derived from an EMBL/GenBank/DDBJ whole genome shotgun (WGS) entry which is preliminary data.</text>
</comment>
<feature type="domain" description="Glutamine amidotransferase type-2" evidence="10">
    <location>
        <begin position="1"/>
        <end position="194"/>
    </location>
</feature>
<dbReference type="Gene3D" id="3.60.20.10">
    <property type="entry name" value="Glutamine Phosphoribosylpyrophosphate, subunit 1, domain 1"/>
    <property type="match status" value="1"/>
</dbReference>
<dbReference type="EC" id="6.3.5.4" evidence="3"/>
<comment type="catalytic activity">
    <reaction evidence="8">
        <text>L-aspartate + L-glutamine + ATP + H2O = L-asparagine + L-glutamate + AMP + diphosphate + H(+)</text>
        <dbReference type="Rhea" id="RHEA:12228"/>
        <dbReference type="ChEBI" id="CHEBI:15377"/>
        <dbReference type="ChEBI" id="CHEBI:15378"/>
        <dbReference type="ChEBI" id="CHEBI:29985"/>
        <dbReference type="ChEBI" id="CHEBI:29991"/>
        <dbReference type="ChEBI" id="CHEBI:30616"/>
        <dbReference type="ChEBI" id="CHEBI:33019"/>
        <dbReference type="ChEBI" id="CHEBI:58048"/>
        <dbReference type="ChEBI" id="CHEBI:58359"/>
        <dbReference type="ChEBI" id="CHEBI:456215"/>
        <dbReference type="EC" id="6.3.5.4"/>
    </reaction>
</comment>
<dbReference type="CDD" id="cd00712">
    <property type="entry name" value="AsnB"/>
    <property type="match status" value="1"/>
</dbReference>
<dbReference type="InterPro" id="IPR051786">
    <property type="entry name" value="ASN_synthetase/amidase"/>
</dbReference>
<dbReference type="RefSeq" id="WP_144088880.1">
    <property type="nucleotide sequence ID" value="NZ_VMHE01000013.1"/>
</dbReference>
<dbReference type="InterPro" id="IPR033738">
    <property type="entry name" value="AsnB_N"/>
</dbReference>
<dbReference type="GO" id="GO:0005829">
    <property type="term" value="C:cytosol"/>
    <property type="evidence" value="ECO:0007669"/>
    <property type="project" value="TreeGrafter"/>
</dbReference>
<evidence type="ECO:0000256" key="8">
    <source>
        <dbReference type="ARBA" id="ARBA00048741"/>
    </source>
</evidence>
<dbReference type="SUPFAM" id="SSF56235">
    <property type="entry name" value="N-terminal nucleophile aminohydrolases (Ntn hydrolases)"/>
    <property type="match status" value="1"/>
</dbReference>
<name>A0A556PKN4_9BACI</name>
<dbReference type="SUPFAM" id="SSF52402">
    <property type="entry name" value="Adenine nucleotide alpha hydrolases-like"/>
    <property type="match status" value="1"/>
</dbReference>
<accession>A0A556PKN4</accession>
<dbReference type="InterPro" id="IPR017932">
    <property type="entry name" value="GATase_2_dom"/>
</dbReference>
<dbReference type="GO" id="GO:0006529">
    <property type="term" value="P:asparagine biosynthetic process"/>
    <property type="evidence" value="ECO:0007669"/>
    <property type="project" value="UniProtKB-KW"/>
</dbReference>
<evidence type="ECO:0000256" key="1">
    <source>
        <dbReference type="ARBA" id="ARBA00005187"/>
    </source>
</evidence>
<dbReference type="Pfam" id="PF00733">
    <property type="entry name" value="Asn_synthase"/>
    <property type="match status" value="1"/>
</dbReference>
<dbReference type="EMBL" id="VMHE01000013">
    <property type="protein sequence ID" value="TSJ64945.1"/>
    <property type="molecule type" value="Genomic_DNA"/>
</dbReference>
<keyword evidence="5" id="KW-0067">ATP-binding</keyword>
<dbReference type="InterPro" id="IPR029055">
    <property type="entry name" value="Ntn_hydrolases_N"/>
</dbReference>
<dbReference type="PANTHER" id="PTHR43284">
    <property type="entry name" value="ASPARAGINE SYNTHETASE (GLUTAMINE-HYDROLYZING)"/>
    <property type="match status" value="1"/>
</dbReference>
<dbReference type="PROSITE" id="PS51278">
    <property type="entry name" value="GATASE_TYPE_2"/>
    <property type="match status" value="1"/>
</dbReference>
<proteinExistence type="inferred from homology"/>
<evidence type="ECO:0000313" key="12">
    <source>
        <dbReference type="Proteomes" id="UP000316425"/>
    </source>
</evidence>
<dbReference type="InterPro" id="IPR006426">
    <property type="entry name" value="Asn_synth_AEB"/>
</dbReference>
<evidence type="ECO:0000313" key="11">
    <source>
        <dbReference type="EMBL" id="TSJ64945.1"/>
    </source>
</evidence>